<evidence type="ECO:0000259" key="6">
    <source>
        <dbReference type="Pfam" id="PF01869"/>
    </source>
</evidence>
<gene>
    <name evidence="8" type="ORF">SAMN05920897_11859</name>
</gene>
<dbReference type="InterPro" id="IPR051805">
    <property type="entry name" value="Dehydratase_Activator_Redct"/>
</dbReference>
<dbReference type="NCBIfam" id="TIGR00241">
    <property type="entry name" value="CoA_E_activ"/>
    <property type="match status" value="1"/>
</dbReference>
<dbReference type="GO" id="GO:0046872">
    <property type="term" value="F:metal ion binding"/>
    <property type="evidence" value="ECO:0007669"/>
    <property type="project" value="UniProtKB-KW"/>
</dbReference>
<feature type="domain" description="ATPase BadF/BadG/BcrA/BcrD type" evidence="6">
    <location>
        <begin position="72"/>
        <end position="250"/>
    </location>
</feature>
<dbReference type="Proteomes" id="UP000186400">
    <property type="component" value="Unassembled WGS sequence"/>
</dbReference>
<evidence type="ECO:0000256" key="1">
    <source>
        <dbReference type="ARBA" id="ARBA00001966"/>
    </source>
</evidence>
<feature type="region of interest" description="Disordered" evidence="5">
    <location>
        <begin position="1429"/>
        <end position="1476"/>
    </location>
</feature>
<protein>
    <submittedName>
        <fullName evidence="8">CoA-substrate-specific enzyme activase, putative</fullName>
    </submittedName>
</protein>
<keyword evidence="3" id="KW-0408">Iron</keyword>
<evidence type="ECO:0000259" key="7">
    <source>
        <dbReference type="Pfam" id="PF09989"/>
    </source>
</evidence>
<dbReference type="Gene3D" id="3.30.420.40">
    <property type="match status" value="4"/>
</dbReference>
<proteinExistence type="predicted"/>
<keyword evidence="4" id="KW-0411">Iron-sulfur</keyword>
<evidence type="ECO:0000256" key="2">
    <source>
        <dbReference type="ARBA" id="ARBA00022723"/>
    </source>
</evidence>
<dbReference type="PANTHER" id="PTHR32329">
    <property type="entry name" value="BIFUNCTIONAL PROTEIN [INCLUDES 2-HYDROXYACYL-COA DEHYDRATASE (N-TER) AND ITS ACTIVATOR DOMAIN (C_TERM)-RELATED"/>
    <property type="match status" value="1"/>
</dbReference>
<dbReference type="Pfam" id="PF01869">
    <property type="entry name" value="BcrAD_BadFG"/>
    <property type="match status" value="2"/>
</dbReference>
<sequence length="1476" mass="161984">MNTLGISLGSSSIKLVHMKNHSIEWWRVIPHEGAVISVLERELALQKLPRGTRVLVTGTEARELVQAASAIEPLCLERALAKREQGAEPAVAIVSMGGEELILYTLDEQGHVRGNFSGNKCASGTGEFFRQQLGRMHMELDEVNLIPEDTATCALSSRCSVFMKSDCTHKLNKRQASREEITVSLSQVMATKVADFLSRAKISSGRVILTGGITANRHVLRALRGLAPEITFDVPPEAVFYEAFGAALLAEEAGTIPDDTSQMVQEARIRFERFPSLRTAQNRVTYFEEIREPLQAGGRYILGIDGGSTTTKVCLVNTETGRIAASHYGRTHGDPVRALKVCLSELQKQIQDQLGDGATLVVELAATTGSSRETLGLFVETPGVYNEIIAHACGTTQFSDQVDTIFEIGGQDAKYVLLQNRVPIDYAMNEACSAGTGSFLEESAAGDLNIPYAHQIGDLALQAAAPLKFGEHCSAFINSDIRKAIAQGASREDITAGIVTSVVANYLNRVVGNRTIGKTVFLQGGVAKNEAVAPAFAMLLNRDILVPPDPELMGCYGVAILAREKNRQGLLEKGNWALERILATEIFEKGEFVCSSCDNLCPIRILEVNGHRRFFGGRCSKYSNSGARASSVGASGTTTAPGEAVNYVDERNRLLFQEYAAPAAPAESPSATLTVGIPRSFSVHSLYPFYSWFFHTLGFRTVLSDGVDRKGVARVESSYCFPAEIAHGAVQNVIDKGVDFIFTPHVRDLESYEDSVHANFCPITQGLPYYIRKAFPDIPPERFLDVVVSFKHGPGKARDFFRKLALPLGVSEARIDAAFALALEKQQAYREAAQALGQQALAEARENQRSVIALLGRPYNAFTSEANMGIPRKFTSRGHVVIPFDILPLEEGQEIFPNMYWYYGQQDMKASALLKDEPNIYVTFISNFSCAPDSFLLHYLKWQMGTKPFLILELDSHSADAGIDTRIEAFLDIVEGYASRRDSLAEERYDNGLRLVVPENGDIVVHNSNTGEDIPVRDNPSVQLLLSNMGELGTELLAAVIRSRGINAQALPPADSHTVMIARGHCSGKECVPAHLVLGNVLQFLASDQYRKDEIYLVFVPITTGPCRTGQYYVFYENLFRDLRIDNLVIFTMSADNSYTEIGPDVGAAMWQSLVISDYMKDIETALRTCAEDPGEAITLYRQEWQKLVQRAEGNFSDIYPALKEAAQVFQAIPLARDLSQVPKALVVGEIYVRRDDYAVDELVGTLARQGIMAKVSGVSEWIHYLDFVRDYELRKRLSLRPLWVRPFAQEARALLRLGLERAWKHRIEQRVLKILATARLVPPGPGTMKKIMERTKTHFVNPELNSEIAVSTGAAAAAMENGYSGIVNISPFACLIGRVIEGVFAPWARTRNYPLLSVEVDGNQLPPTTLNRLNVFAVNVSRYNGHDNGEGFPHGTGLPLEGVSPSGRGSDPCVEAAGSCTGGPLRPGQVLPRES</sequence>
<name>A0A1N6WRV0_9SPIO</name>
<dbReference type="PANTHER" id="PTHR32329:SF7">
    <property type="entry name" value="ACTIVATOR OF 2-HYDROXYACYL-COA-HYDRATASE"/>
    <property type="match status" value="1"/>
</dbReference>
<dbReference type="InterPro" id="IPR043129">
    <property type="entry name" value="ATPase_NBD"/>
</dbReference>
<dbReference type="InterPro" id="IPR008275">
    <property type="entry name" value="CoA_E_activase_dom"/>
</dbReference>
<dbReference type="GO" id="GO:0051536">
    <property type="term" value="F:iron-sulfur cluster binding"/>
    <property type="evidence" value="ECO:0007669"/>
    <property type="project" value="UniProtKB-KW"/>
</dbReference>
<evidence type="ECO:0000256" key="5">
    <source>
        <dbReference type="SAM" id="MobiDB-lite"/>
    </source>
</evidence>
<dbReference type="SUPFAM" id="SSF53067">
    <property type="entry name" value="Actin-like ATPase domain"/>
    <property type="match status" value="2"/>
</dbReference>
<evidence type="ECO:0000313" key="9">
    <source>
        <dbReference type="Proteomes" id="UP000186400"/>
    </source>
</evidence>
<dbReference type="OrthoDB" id="9802715at2"/>
<organism evidence="8 9">
    <name type="scientific">Alkalispirochaeta americana</name>
    <dbReference type="NCBI Taxonomy" id="159291"/>
    <lineage>
        <taxon>Bacteria</taxon>
        <taxon>Pseudomonadati</taxon>
        <taxon>Spirochaetota</taxon>
        <taxon>Spirochaetia</taxon>
        <taxon>Spirochaetales</taxon>
        <taxon>Spirochaetaceae</taxon>
        <taxon>Alkalispirochaeta</taxon>
    </lineage>
</organism>
<evidence type="ECO:0000313" key="8">
    <source>
        <dbReference type="EMBL" id="SIQ92775.1"/>
    </source>
</evidence>
<dbReference type="STRING" id="159291.SAMN05920897_11859"/>
<reference evidence="9" key="1">
    <citation type="submission" date="2017-01" db="EMBL/GenBank/DDBJ databases">
        <authorList>
            <person name="Varghese N."/>
            <person name="Submissions S."/>
        </authorList>
    </citation>
    <scope>NUCLEOTIDE SEQUENCE [LARGE SCALE GENOMIC DNA]</scope>
    <source>
        <strain evidence="9">ASpG1</strain>
    </source>
</reference>
<comment type="cofactor">
    <cofactor evidence="1">
        <name>[4Fe-4S] cluster</name>
        <dbReference type="ChEBI" id="CHEBI:49883"/>
    </cofactor>
</comment>
<dbReference type="InterPro" id="IPR018709">
    <property type="entry name" value="CoA_activase_DUF2229"/>
</dbReference>
<accession>A0A1N6WRV0</accession>
<feature type="domain" description="ATPase BadF/BadG/BcrA/BcrD type" evidence="6">
    <location>
        <begin position="302"/>
        <end position="562"/>
    </location>
</feature>
<evidence type="ECO:0000256" key="4">
    <source>
        <dbReference type="ARBA" id="ARBA00023014"/>
    </source>
</evidence>
<evidence type="ECO:0000256" key="3">
    <source>
        <dbReference type="ARBA" id="ARBA00023004"/>
    </source>
</evidence>
<feature type="domain" description="DUF2229" evidence="7">
    <location>
        <begin position="674"/>
        <end position="886"/>
    </location>
</feature>
<dbReference type="Pfam" id="PF09989">
    <property type="entry name" value="DUF2229"/>
    <property type="match status" value="1"/>
</dbReference>
<keyword evidence="9" id="KW-1185">Reference proteome</keyword>
<keyword evidence="2" id="KW-0479">Metal-binding</keyword>
<dbReference type="InterPro" id="IPR002731">
    <property type="entry name" value="ATPase_BadF"/>
</dbReference>
<dbReference type="EMBL" id="FTMS01000018">
    <property type="protein sequence ID" value="SIQ92775.1"/>
    <property type="molecule type" value="Genomic_DNA"/>
</dbReference>
<dbReference type="CDD" id="cd24035">
    <property type="entry name" value="ASKHA_NBD_O66634-like_rpt2"/>
    <property type="match status" value="1"/>
</dbReference>